<organism evidence="1 2">
    <name type="scientific">Effusibacillus dendaii</name>
    <dbReference type="NCBI Taxonomy" id="2743772"/>
    <lineage>
        <taxon>Bacteria</taxon>
        <taxon>Bacillati</taxon>
        <taxon>Bacillota</taxon>
        <taxon>Bacilli</taxon>
        <taxon>Bacillales</taxon>
        <taxon>Alicyclobacillaceae</taxon>
        <taxon>Effusibacillus</taxon>
    </lineage>
</organism>
<dbReference type="Proteomes" id="UP000593802">
    <property type="component" value="Chromosome"/>
</dbReference>
<dbReference type="AlphaFoldDB" id="A0A7I8DAZ9"/>
<reference evidence="1 2" key="1">
    <citation type="submission" date="2020-08" db="EMBL/GenBank/DDBJ databases">
        <title>Complete Genome Sequence of Effusibacillus dendaii Strain skT53, Isolated from Farmland soil.</title>
        <authorList>
            <person name="Konishi T."/>
            <person name="Kawasaki H."/>
        </authorList>
    </citation>
    <scope>NUCLEOTIDE SEQUENCE [LARGE SCALE GENOMIC DNA]</scope>
    <source>
        <strain evidence="2">skT53</strain>
    </source>
</reference>
<proteinExistence type="predicted"/>
<dbReference type="EMBL" id="AP023366">
    <property type="protein sequence ID" value="BCJ87264.1"/>
    <property type="molecule type" value="Genomic_DNA"/>
</dbReference>
<evidence type="ECO:0000313" key="1">
    <source>
        <dbReference type="EMBL" id="BCJ87264.1"/>
    </source>
</evidence>
<protein>
    <submittedName>
        <fullName evidence="1">Uncharacterized protein</fullName>
    </submittedName>
</protein>
<keyword evidence="2" id="KW-1185">Reference proteome</keyword>
<name>A0A7I8DAZ9_9BACL</name>
<accession>A0A7I8DAZ9</accession>
<sequence length="58" mass="6464">MTVSDCCGAPTKVENRLDHPLVYDDPYVLWIPVVVCTKCGKVIGLNPTEICKDEEKLN</sequence>
<gene>
    <name evidence="1" type="ORF">skT53_22490</name>
</gene>
<dbReference type="KEGG" id="eff:skT53_22490"/>
<evidence type="ECO:0000313" key="2">
    <source>
        <dbReference type="Proteomes" id="UP000593802"/>
    </source>
</evidence>